<dbReference type="Proteomes" id="UP000001977">
    <property type="component" value="Chromosome"/>
</dbReference>
<gene>
    <name evidence="2" type="ordered locus">BAV0284</name>
</gene>
<dbReference type="OrthoDB" id="9098044at2"/>
<feature type="coiled-coil region" evidence="1">
    <location>
        <begin position="153"/>
        <end position="215"/>
    </location>
</feature>
<evidence type="ECO:0000313" key="3">
    <source>
        <dbReference type="Proteomes" id="UP000001977"/>
    </source>
</evidence>
<keyword evidence="1" id="KW-0175">Coiled coil</keyword>
<dbReference type="KEGG" id="bav:BAV0284"/>
<name>Q2L022_BORA1</name>
<organism evidence="2 3">
    <name type="scientific">Bordetella avium (strain 197N)</name>
    <dbReference type="NCBI Taxonomy" id="360910"/>
    <lineage>
        <taxon>Bacteria</taxon>
        <taxon>Pseudomonadati</taxon>
        <taxon>Pseudomonadota</taxon>
        <taxon>Betaproteobacteria</taxon>
        <taxon>Burkholderiales</taxon>
        <taxon>Alcaligenaceae</taxon>
        <taxon>Bordetella</taxon>
    </lineage>
</organism>
<protein>
    <submittedName>
        <fullName evidence="2">Uncharacterized protein</fullName>
    </submittedName>
</protein>
<accession>Q2L022</accession>
<dbReference type="EMBL" id="AM167904">
    <property type="protein sequence ID" value="CAJ47889.1"/>
    <property type="molecule type" value="Genomic_DNA"/>
</dbReference>
<dbReference type="RefSeq" id="WP_012415986.1">
    <property type="nucleotide sequence ID" value="NC_010645.1"/>
</dbReference>
<dbReference type="GeneID" id="92936466"/>
<dbReference type="AlphaFoldDB" id="Q2L022"/>
<evidence type="ECO:0000256" key="1">
    <source>
        <dbReference type="SAM" id="Coils"/>
    </source>
</evidence>
<evidence type="ECO:0000313" key="2">
    <source>
        <dbReference type="EMBL" id="CAJ47889.1"/>
    </source>
</evidence>
<dbReference type="HOGENOM" id="CLU_961958_0_0_4"/>
<proteinExistence type="predicted"/>
<dbReference type="STRING" id="360910.BAV0284"/>
<sequence length="289" mass="32195">MSNHTNNVWEYAKYHVGNKSIHQRVWHSPKLHELRSAVSSRGSALSKGAKLGGNVTRTVLGLVPIPALATILSGVQTKIEEKYREYLRGKKLDGLASTDPEFVKFSIKDASIEEMDRMRWKAEHDLTELQRVGQKWGEARQDAAGRGAVCDFMADAARHVAQAERRLDIFEKKVAEIKALMLACEIWSSNARKSIDKFRQEAEESFAELAKIDQQMGAYAADNHLNCGAFCIHGGRGQINRRRDQVINAAAVATTMLTDLGDIDSFLSLNRETFTVTDSLGPYRASSDD</sequence>
<keyword evidence="3" id="KW-1185">Reference proteome</keyword>
<reference evidence="2 3" key="1">
    <citation type="journal article" date="2006" name="J. Bacteriol.">
        <title>Comparison of the genome sequence of the poultry pathogen Bordetella avium with those of B. bronchiseptica, B. pertussis, and B. parapertussis reveals extensive diversity in surface structures associated with host interaction.</title>
        <authorList>
            <person name="Sebaihia M."/>
            <person name="Preston A."/>
            <person name="Maskell D.J."/>
            <person name="Kuzmiak H."/>
            <person name="Connell T.D."/>
            <person name="King N.D."/>
            <person name="Orndorff P.E."/>
            <person name="Miyamoto D.M."/>
            <person name="Thomson N.R."/>
            <person name="Harris D."/>
            <person name="Goble A."/>
            <person name="Lord A."/>
            <person name="Murphy L."/>
            <person name="Quail M.A."/>
            <person name="Rutter S."/>
            <person name="Squares R."/>
            <person name="Squares S."/>
            <person name="Woodward J."/>
            <person name="Parkhill J."/>
            <person name="Temple L.M."/>
        </authorList>
    </citation>
    <scope>NUCLEOTIDE SEQUENCE [LARGE SCALE GENOMIC DNA]</scope>
    <source>
        <strain evidence="2 3">197N</strain>
    </source>
</reference>